<keyword evidence="4" id="KW-1185">Reference proteome</keyword>
<feature type="region of interest" description="Disordered" evidence="1">
    <location>
        <begin position="271"/>
        <end position="295"/>
    </location>
</feature>
<sequence length="1009" mass="109182">MKKIYLAHGVILTMAPLLAAGPLTTDDFNFRSNGGIYPTGGGASEGEIVARPGFNLASVSTEPTTDFIFRWQKLDLDGSGGTDDYFDFTIRASTGTSDAVAFTSEGLAVANNGSSGFDPDESLTFTVVDVQLSPGTAGSVAFEAFTGAGFFASANASPEDTVGHVSGDVNEVNHSVFLNGGPGYTHSTTHFTLGTPSLTLVFDNISYLPVGSPTSPPTTVVPLARARDFDLRFSYTAPNALTPHGITLDPENDDQDGSGLPDVWESLYGAKGIDPAGDSDGDGLSNLGESKFGTDPFNPDSNAGLGIAVKDANTAIVAWTYLSGRPGIIESSTDLGQEDPWGPQGGTPYLENGMRKLDVPTQDLERGFFRILPRSEDLDNDGVADYLEPLFGFSSGPGSANSAFQPQSYDTDGDANPDVSVSGDLAAFNEIYRQPESGKALTRAQAARLLLQTTFGPSDMSQVDFVASIGAEAWIDAQMAATPTIHQDYADAIKADMQAAPQYDYTDPTLSGYYINGGGGNNPFVSGSNYTTAWMRAAIAGPDQLRQRVAFALSQILVASRNGADLYHQLRAAANYYDMFVTGAFGNYEDLLLDVSLHPFMGHYLSHIGNQKANVPAGIYPDENYAREIMQLFSIGLWELNPDGTRILGSNGEPIETYNTTDITNVAEVFTGINFSENHFGQWGWRDDGDSSGRYMTTPMKVFASHHDFTTKNIPIGVDGSGNRLYHTIPARSANDANALQDVRDCVHQLVHHPNCAPFISRQLIQFLVSSNPSPAYVARVSAVFTDNGSGVTGDLEAVVKAILLDDEARNPMEHLKTPYFGHLREPLIRLVHLGRMLELDEHDELLWWYFEDYFADISLQEPMRSPSVFNFYRPDYRLFGQLSENHLDSPAFGIVNSYTAISFPNYLWRVCERGFQHQSNNNSWYDGKDFPPDLSKLAAIAGDIPELLDHLSILYCGGTLGAQSRAIITTALRNVETNGAINAANKNTEKARLAAYLVLMSPEGACTK</sequence>
<feature type="region of interest" description="Disordered" evidence="1">
    <location>
        <begin position="244"/>
        <end position="263"/>
    </location>
</feature>
<evidence type="ECO:0000313" key="4">
    <source>
        <dbReference type="Proteomes" id="UP001596472"/>
    </source>
</evidence>
<proteinExistence type="predicted"/>
<name>A0ABW2L4K2_9BACT</name>
<dbReference type="PANTHER" id="PTHR43737">
    <property type="entry name" value="BLL7424 PROTEIN"/>
    <property type="match status" value="1"/>
</dbReference>
<dbReference type="PANTHER" id="PTHR43737:SF1">
    <property type="entry name" value="DUF1501 DOMAIN-CONTAINING PROTEIN"/>
    <property type="match status" value="1"/>
</dbReference>
<gene>
    <name evidence="3" type="ORF">ACFQY0_08895</name>
</gene>
<dbReference type="RefSeq" id="WP_379711439.1">
    <property type="nucleotide sequence ID" value="NZ_JBHTBS010000003.1"/>
</dbReference>
<dbReference type="Proteomes" id="UP001596472">
    <property type="component" value="Unassembled WGS sequence"/>
</dbReference>
<evidence type="ECO:0000313" key="3">
    <source>
        <dbReference type="EMBL" id="MFC7337289.1"/>
    </source>
</evidence>
<keyword evidence="2" id="KW-0732">Signal</keyword>
<dbReference type="EMBL" id="JBHTBS010000003">
    <property type="protein sequence ID" value="MFC7337289.1"/>
    <property type="molecule type" value="Genomic_DNA"/>
</dbReference>
<comment type="caution">
    <text evidence="3">The sequence shown here is derived from an EMBL/GenBank/DDBJ whole genome shotgun (WGS) entry which is preliminary data.</text>
</comment>
<evidence type="ECO:0000256" key="1">
    <source>
        <dbReference type="SAM" id="MobiDB-lite"/>
    </source>
</evidence>
<feature type="signal peptide" evidence="2">
    <location>
        <begin position="1"/>
        <end position="19"/>
    </location>
</feature>
<organism evidence="3 4">
    <name type="scientific">Haloferula chungangensis</name>
    <dbReference type="NCBI Taxonomy" id="1048331"/>
    <lineage>
        <taxon>Bacteria</taxon>
        <taxon>Pseudomonadati</taxon>
        <taxon>Verrucomicrobiota</taxon>
        <taxon>Verrucomicrobiia</taxon>
        <taxon>Verrucomicrobiales</taxon>
        <taxon>Verrucomicrobiaceae</taxon>
        <taxon>Haloferula</taxon>
    </lineage>
</organism>
<protein>
    <submittedName>
        <fullName evidence="3">DUF1800 family protein</fullName>
    </submittedName>
</protein>
<evidence type="ECO:0000256" key="2">
    <source>
        <dbReference type="SAM" id="SignalP"/>
    </source>
</evidence>
<feature type="chain" id="PRO_5045575245" evidence="2">
    <location>
        <begin position="20"/>
        <end position="1009"/>
    </location>
</feature>
<dbReference type="InterPro" id="IPR014917">
    <property type="entry name" value="DUF1800"/>
</dbReference>
<accession>A0ABW2L4K2</accession>
<reference evidence="4" key="1">
    <citation type="journal article" date="2019" name="Int. J. Syst. Evol. Microbiol.">
        <title>The Global Catalogue of Microorganisms (GCM) 10K type strain sequencing project: providing services to taxonomists for standard genome sequencing and annotation.</title>
        <authorList>
            <consortium name="The Broad Institute Genomics Platform"/>
            <consortium name="The Broad Institute Genome Sequencing Center for Infectious Disease"/>
            <person name="Wu L."/>
            <person name="Ma J."/>
        </authorList>
    </citation>
    <scope>NUCLEOTIDE SEQUENCE [LARGE SCALE GENOMIC DNA]</scope>
    <source>
        <strain evidence="4">CGMCC 4.1467</strain>
    </source>
</reference>
<dbReference type="Pfam" id="PF08811">
    <property type="entry name" value="DUF1800"/>
    <property type="match status" value="1"/>
</dbReference>